<evidence type="ECO:0000256" key="2">
    <source>
        <dbReference type="SAM" id="SignalP"/>
    </source>
</evidence>
<dbReference type="EMBL" id="JAPFFF010000007">
    <property type="protein sequence ID" value="KAK8886786.1"/>
    <property type="molecule type" value="Genomic_DNA"/>
</dbReference>
<evidence type="ECO:0000313" key="3">
    <source>
        <dbReference type="EMBL" id="KAK8886786.1"/>
    </source>
</evidence>
<dbReference type="InterPro" id="IPR053139">
    <property type="entry name" value="Surface_bspA-like"/>
</dbReference>
<organism evidence="3 4">
    <name type="scientific">Tritrichomonas musculus</name>
    <dbReference type="NCBI Taxonomy" id="1915356"/>
    <lineage>
        <taxon>Eukaryota</taxon>
        <taxon>Metamonada</taxon>
        <taxon>Parabasalia</taxon>
        <taxon>Tritrichomonadida</taxon>
        <taxon>Tritrichomonadidae</taxon>
        <taxon>Tritrichomonas</taxon>
    </lineage>
</organism>
<name>A0ABR2K7A5_9EUKA</name>
<dbReference type="PANTHER" id="PTHR45661:SF3">
    <property type="entry name" value="IG-LIKE DOMAIN-CONTAINING PROTEIN"/>
    <property type="match status" value="1"/>
</dbReference>
<feature type="chain" id="PRO_5047053986" description="Surface antigen BspA-like" evidence="2">
    <location>
        <begin position="16"/>
        <end position="406"/>
    </location>
</feature>
<reference evidence="3 4" key="1">
    <citation type="submission" date="2024-04" db="EMBL/GenBank/DDBJ databases">
        <title>Tritrichomonas musculus Genome.</title>
        <authorList>
            <person name="Alves-Ferreira E."/>
            <person name="Grigg M."/>
            <person name="Lorenzi H."/>
            <person name="Galac M."/>
        </authorList>
    </citation>
    <scope>NUCLEOTIDE SEQUENCE [LARGE SCALE GENOMIC DNA]</scope>
    <source>
        <strain evidence="3 4">EAF2021</strain>
    </source>
</reference>
<dbReference type="Pfam" id="PF13306">
    <property type="entry name" value="LRR_5"/>
    <property type="match status" value="1"/>
</dbReference>
<evidence type="ECO:0008006" key="5">
    <source>
        <dbReference type="Google" id="ProtNLM"/>
    </source>
</evidence>
<feature type="signal peptide" evidence="2">
    <location>
        <begin position="1"/>
        <end position="15"/>
    </location>
</feature>
<dbReference type="PANTHER" id="PTHR45661">
    <property type="entry name" value="SURFACE ANTIGEN"/>
    <property type="match status" value="1"/>
</dbReference>
<dbReference type="Proteomes" id="UP001470230">
    <property type="component" value="Unassembled WGS sequence"/>
</dbReference>
<evidence type="ECO:0000256" key="1">
    <source>
        <dbReference type="SAM" id="MobiDB-lite"/>
    </source>
</evidence>
<dbReference type="Gene3D" id="3.80.10.10">
    <property type="entry name" value="Ribonuclease Inhibitor"/>
    <property type="match status" value="2"/>
</dbReference>
<feature type="region of interest" description="Disordered" evidence="1">
    <location>
        <begin position="373"/>
        <end position="406"/>
    </location>
</feature>
<keyword evidence="2" id="KW-0732">Signal</keyword>
<comment type="caution">
    <text evidence="3">The sequence shown here is derived from an EMBL/GenBank/DDBJ whole genome shotgun (WGS) entry which is preliminary data.</text>
</comment>
<evidence type="ECO:0000313" key="4">
    <source>
        <dbReference type="Proteomes" id="UP001470230"/>
    </source>
</evidence>
<dbReference type="SUPFAM" id="SSF52058">
    <property type="entry name" value="L domain-like"/>
    <property type="match status" value="1"/>
</dbReference>
<accession>A0ABR2K7A5</accession>
<gene>
    <name evidence="3" type="ORF">M9Y10_042256</name>
</gene>
<dbReference type="InterPro" id="IPR026906">
    <property type="entry name" value="LRR_5"/>
</dbReference>
<proteinExistence type="predicted"/>
<keyword evidence="4" id="KW-1185">Reference proteome</keyword>
<dbReference type="InterPro" id="IPR032675">
    <property type="entry name" value="LRR_dom_sf"/>
</dbReference>
<sequence>MIFFFLQICFTITISNDSHKGELIIPEGSSEIKNEEYYGCSKLTGSLIIPDSVKHIGKYSFYNCYGFTGNLKLPKNIISIGEYAFYNCHGFTGSLTISDTCTRIGIYSFYNCSGFTSLSLPSRLHSISSHSFSDCSGFRGSLSIGASTTKIEKYAFAGCSGFDQTLTFSDNLIKIEEGAFFGCSGFTGRVEFKNVKAIEKYAFYGCSNIESVSLRSFTKVGEKSFFKCRKLSENKNHLMIIGASFGDGMHEAANSVSGKKNNSKLNVFLNKLGNCKESLIVVFVVLIIAAAMCCFEADNSSLQNDQTTGPAIVNSIDNGIVAISEQKEERNADVETIKKDDKNAHFASLHDINQPRYNNMNYIPKVTGEVVDTKPNSYYAPPPPNYPSSDDDGDKVAVDLSSTEED</sequence>
<protein>
    <recommendedName>
        <fullName evidence="5">Surface antigen BspA-like</fullName>
    </recommendedName>
</protein>